<sequence length="128" mass="14340">MCKSVFLISMVVMIFLACSTVPSAQGLDIFCSTELNNILDKICKSYNTMPITKRSGLGNDVDFALNPLQYVARNELEDSDDTDRPSSGNYLRNSLSSIRRRTRQGIVDRCCKNGCSMSVLLDYCDEVY</sequence>
<evidence type="ECO:0000256" key="4">
    <source>
        <dbReference type="ARBA" id="ARBA00022729"/>
    </source>
</evidence>
<dbReference type="RefSeq" id="XP_016977338.1">
    <property type="nucleotide sequence ID" value="XM_017121849.1"/>
</dbReference>
<dbReference type="SUPFAM" id="SSF56994">
    <property type="entry name" value="Insulin-like"/>
    <property type="match status" value="1"/>
</dbReference>
<organism evidence="8">
    <name type="scientific">Drosophila rhopaloa</name>
    <name type="common">Fruit fly</name>
    <dbReference type="NCBI Taxonomy" id="1041015"/>
    <lineage>
        <taxon>Eukaryota</taxon>
        <taxon>Metazoa</taxon>
        <taxon>Ecdysozoa</taxon>
        <taxon>Arthropoda</taxon>
        <taxon>Hexapoda</taxon>
        <taxon>Insecta</taxon>
        <taxon>Pterygota</taxon>
        <taxon>Neoptera</taxon>
        <taxon>Endopterygota</taxon>
        <taxon>Diptera</taxon>
        <taxon>Brachycera</taxon>
        <taxon>Muscomorpha</taxon>
        <taxon>Ephydroidea</taxon>
        <taxon>Drosophilidae</taxon>
        <taxon>Drosophila</taxon>
        <taxon>Sophophora</taxon>
    </lineage>
</organism>
<evidence type="ECO:0000256" key="2">
    <source>
        <dbReference type="ARBA" id="ARBA00011207"/>
    </source>
</evidence>
<accession>A0A6P4EQP3</accession>
<dbReference type="GO" id="GO:0005179">
    <property type="term" value="F:hormone activity"/>
    <property type="evidence" value="ECO:0007669"/>
    <property type="project" value="InterPro"/>
</dbReference>
<protein>
    <submittedName>
        <fullName evidence="8">Probable insulin-like peptide 2</fullName>
    </submittedName>
</protein>
<dbReference type="PIRSF" id="PIRSF018431">
    <property type="entry name" value="Molluscan_insulin_rel_peptide"/>
    <property type="match status" value="1"/>
</dbReference>
<keyword evidence="5" id="KW-1015">Disulfide bond</keyword>
<dbReference type="Gene3D" id="1.10.100.10">
    <property type="entry name" value="Insulin-like"/>
    <property type="match status" value="1"/>
</dbReference>
<dbReference type="CDD" id="cd04366">
    <property type="entry name" value="IlGF_insulin_bombyxin_like"/>
    <property type="match status" value="1"/>
</dbReference>
<feature type="signal peptide" evidence="6">
    <location>
        <begin position="1"/>
        <end position="26"/>
    </location>
</feature>
<reference evidence="8" key="1">
    <citation type="submission" date="2025-08" db="UniProtKB">
        <authorList>
            <consortium name="RefSeq"/>
        </authorList>
    </citation>
    <scope>IDENTIFICATION</scope>
</reference>
<comment type="similarity">
    <text evidence="1">Belongs to the insulin family.</text>
</comment>
<dbReference type="InterPro" id="IPR036438">
    <property type="entry name" value="Insulin-like_sf"/>
</dbReference>
<evidence type="ECO:0000259" key="7">
    <source>
        <dbReference type="Pfam" id="PF00049"/>
    </source>
</evidence>
<feature type="chain" id="PRO_5028129774" evidence="6">
    <location>
        <begin position="27"/>
        <end position="128"/>
    </location>
</feature>
<feature type="domain" description="Insulin-like" evidence="7">
    <location>
        <begin position="30"/>
        <end position="124"/>
    </location>
</feature>
<dbReference type="PANTHER" id="PTHR13647">
    <property type="entry name" value="INSULIN-LIKE PEPTIDE 2-RELATED"/>
    <property type="match status" value="1"/>
</dbReference>
<dbReference type="PROSITE" id="PS00262">
    <property type="entry name" value="INSULIN"/>
    <property type="match status" value="1"/>
</dbReference>
<dbReference type="OMA" id="CKEFNSV"/>
<name>A0A6P4EQP3_DRORH</name>
<dbReference type="Pfam" id="PF00049">
    <property type="entry name" value="Insulin"/>
    <property type="match status" value="1"/>
</dbReference>
<proteinExistence type="inferred from homology"/>
<evidence type="ECO:0000256" key="5">
    <source>
        <dbReference type="ARBA" id="ARBA00023157"/>
    </source>
</evidence>
<comment type="subunit">
    <text evidence="2">Heterodimer of a B chain and an A chain linked by two disulfide bonds.</text>
</comment>
<dbReference type="InterPro" id="IPR022353">
    <property type="entry name" value="Insulin_CS"/>
</dbReference>
<evidence type="ECO:0000256" key="1">
    <source>
        <dbReference type="ARBA" id="ARBA00009034"/>
    </source>
</evidence>
<dbReference type="PROSITE" id="PS51257">
    <property type="entry name" value="PROKAR_LIPOPROTEIN"/>
    <property type="match status" value="1"/>
</dbReference>
<evidence type="ECO:0000313" key="8">
    <source>
        <dbReference type="RefSeq" id="XP_016977338.1"/>
    </source>
</evidence>
<dbReference type="PANTHER" id="PTHR13647:SF4">
    <property type="entry name" value="INSULIN-LIKE PEPTIDE 1-RELATED"/>
    <property type="match status" value="1"/>
</dbReference>
<keyword evidence="3" id="KW-0165">Cleavage on pair of basic residues</keyword>
<dbReference type="AlphaFoldDB" id="A0A6P4EQP3"/>
<evidence type="ECO:0000256" key="3">
    <source>
        <dbReference type="ARBA" id="ARBA00022685"/>
    </source>
</evidence>
<evidence type="ECO:0000256" key="6">
    <source>
        <dbReference type="SAM" id="SignalP"/>
    </source>
</evidence>
<dbReference type="InterPro" id="IPR016179">
    <property type="entry name" value="Insulin-like"/>
</dbReference>
<keyword evidence="4 6" id="KW-0732">Signal</keyword>
<dbReference type="GO" id="GO:0005576">
    <property type="term" value="C:extracellular region"/>
    <property type="evidence" value="ECO:0007669"/>
    <property type="project" value="InterPro"/>
</dbReference>
<gene>
    <name evidence="8" type="primary">LOC108043240</name>
</gene>